<protein>
    <submittedName>
        <fullName evidence="1">Uncharacterized protein</fullName>
    </submittedName>
</protein>
<name>A0AAV9NPD0_9EURO</name>
<reference evidence="1 2" key="1">
    <citation type="submission" date="2023-08" db="EMBL/GenBank/DDBJ databases">
        <title>Black Yeasts Isolated from many extreme environments.</title>
        <authorList>
            <person name="Coleine C."/>
            <person name="Stajich J.E."/>
            <person name="Selbmann L."/>
        </authorList>
    </citation>
    <scope>NUCLEOTIDE SEQUENCE [LARGE SCALE GENOMIC DNA]</scope>
    <source>
        <strain evidence="1 2">CCFEE 5792</strain>
    </source>
</reference>
<dbReference type="RefSeq" id="XP_064711488.1">
    <property type="nucleotide sequence ID" value="XM_064848864.1"/>
</dbReference>
<dbReference type="Gene3D" id="3.40.50.300">
    <property type="entry name" value="P-loop containing nucleotide triphosphate hydrolases"/>
    <property type="match status" value="1"/>
</dbReference>
<dbReference type="GeneID" id="89973471"/>
<accession>A0AAV9NPD0</accession>
<dbReference type="SUPFAM" id="SSF52540">
    <property type="entry name" value="P-loop containing nucleoside triphosphate hydrolases"/>
    <property type="match status" value="1"/>
</dbReference>
<organism evidence="1 2">
    <name type="scientific">Exophiala bonariae</name>
    <dbReference type="NCBI Taxonomy" id="1690606"/>
    <lineage>
        <taxon>Eukaryota</taxon>
        <taxon>Fungi</taxon>
        <taxon>Dikarya</taxon>
        <taxon>Ascomycota</taxon>
        <taxon>Pezizomycotina</taxon>
        <taxon>Eurotiomycetes</taxon>
        <taxon>Chaetothyriomycetidae</taxon>
        <taxon>Chaetothyriales</taxon>
        <taxon>Herpotrichiellaceae</taxon>
        <taxon>Exophiala</taxon>
    </lineage>
</organism>
<dbReference type="AlphaFoldDB" id="A0AAV9NPD0"/>
<dbReference type="EMBL" id="JAVRRD010000002">
    <property type="protein sequence ID" value="KAK5063216.1"/>
    <property type="molecule type" value="Genomic_DNA"/>
</dbReference>
<comment type="caution">
    <text evidence="1">The sequence shown here is derived from an EMBL/GenBank/DDBJ whole genome shotgun (WGS) entry which is preliminary data.</text>
</comment>
<keyword evidence="2" id="KW-1185">Reference proteome</keyword>
<proteinExistence type="predicted"/>
<evidence type="ECO:0000313" key="2">
    <source>
        <dbReference type="Proteomes" id="UP001358417"/>
    </source>
</evidence>
<gene>
    <name evidence="1" type="ORF">LTR84_005293</name>
</gene>
<dbReference type="Proteomes" id="UP001358417">
    <property type="component" value="Unassembled WGS sequence"/>
</dbReference>
<sequence>MVKEESADSFLLRTSDFDPPMSGFRPAIDTPRATPFSTFPTDARTQGFLRLVKSSSADDDFNFASTLEHKEKLGDIRAAPLFSNRVRLALDSGYMRRMGAVDPIAFPQYGLLGTCQQFYGNERLKSEVLPVEDNFLMVNMNTPWSAFVCGSQGSGKSHTLSYILESALLTSSSAGENPEPLAGLVFHYDHFTSQESAQLCEAAYLCSSGVPVRVLVSPSNYAAMHHLYSNLPGLPETSPKPQVVPLYIKEEHLNVSRMMTLMNMNNVENPPLYMEVLYQILRDMAMDNNGSPGVDYADFSARLDKQGFNEMQNGPLNLRLQLLEAFLAHRDQSTESSALLDDYFKSAQGTLTIVDLSCPFVNENDASIDEAHKFLTKTGEAKRLTEQLVSLIRQQRHLSTRVVIATQEPTLSSQLIDLCNICIVHRFNSPAWFSVLRDHLAGANASSGGGKAEAPQLFVDIVALRTGEAFVFCPTALMDVVEGQMVNLQNGFIRVKIRPRCSVDGGRSILASDRASLINIQPRRVSDIVRPYPRRENVRTKRSRGERGGSSTTTAMLDTSIPEVVYSTPPVSTPPAPVNPPAVQRPVVSAASQLFQTKAEKKIILNALRDETIAFLRAHPHSLTYHEVRRSVAASLNLPNGFFNELTWVQLSKNVVKEQAVCCF</sequence>
<evidence type="ECO:0000313" key="1">
    <source>
        <dbReference type="EMBL" id="KAK5063216.1"/>
    </source>
</evidence>
<dbReference type="InterPro" id="IPR027417">
    <property type="entry name" value="P-loop_NTPase"/>
</dbReference>